<sequence>MSLETARPGESKRRNTDAVDTPSPRAWKRRKHAAPAANLPDDIISEILLLLPARSLIRFRAVCRSWDARLSSPSFAEAYAANAAAHRMTNYKFVFFAPSPNRSTAAYSCTRRTVAVDRLFTVDRLRTDFLCLCSKPCHGLLLFSDARSRRYWVCNPSTGECRRLPQQHRGLTGSSAGLVYDHRTKERKVVHLFFKERTAERDQDQDQCIQCEVYTLQDPSRQWRPANGDVESLTGRAVKALEIEDMVTKVPPVLAAGCLHWLVYPNRGDDVSLEPGQDAILCFSVTTENLRLLNAPASVLHAVHHRRLDENFSAVPIHLAELQGSLCVVHDLRQRGSETTSSIDLWMLRDHDAGEWSLDYRIAVTPILARGVHSPRFITVLGCCGGGGTDRMKILIATSQHKIHAYDPDTGHIDLVLSVSETDIGYQEEESAAAVWFGLYEDSLVRIGGQSFGQKQVLSGLTEILLRFPIKSIAKSMLVCREWCSLIESESFVSKHTSSSSKSLKILMITNGLDGRAFFDFAPVGSWLQAGPAHVSRRIICSKPCNGLNLISTSSDDYLCNPCTGAIRCLGIRGKSPRFNPGCCTDQQSPSRRHAFSVGRNVGFGLDRSTGDHVAVEIGRVDGVLACMVKTSSAETWTACAGKPPVPLSDMPPAHVDGTLYWMSVRTRQQERVVVAFDISSRSFNIVPCEPCLNNTDSDAFLVELDGTLCLVVTNAEADEMEIWAMHRDGSWVDAYMIHLNEHPDYSVKTGQAPVVPVDVSSKDGSILLNTGRALGYYDYKTGAIHNPYYSLDQLKLPHSSLAFPILCQESIARIQDDQLPTRVVPPFSLEEESSGCRGHPQHAGGATPGGCGPSRSVLQECEDGACRNVGVVYRSCCRRVFCDSCGRRCLEHSRLLYLDHDLPASFSDMDMQIQDSSLFLGHPCVPGTDYCYYYSTERGNVVRHVFISLKDYIQSNQSWHLIECGYRIEGKVIKDTWVQRYLEL</sequence>
<dbReference type="PROSITE" id="PS50181">
    <property type="entry name" value="FBOX"/>
    <property type="match status" value="1"/>
</dbReference>
<dbReference type="PANTHER" id="PTHR31672:SF2">
    <property type="entry name" value="F-BOX DOMAIN-CONTAINING PROTEIN"/>
    <property type="match status" value="1"/>
</dbReference>
<feature type="region of interest" description="Disordered" evidence="1">
    <location>
        <begin position="1"/>
        <end position="33"/>
    </location>
</feature>
<dbReference type="Proteomes" id="UP000026961">
    <property type="component" value="Chromosome 4"/>
</dbReference>
<dbReference type="InterPro" id="IPR017451">
    <property type="entry name" value="F-box-assoc_interact_dom"/>
</dbReference>
<dbReference type="PANTHER" id="PTHR31672">
    <property type="entry name" value="BNACNNG10540D PROTEIN"/>
    <property type="match status" value="1"/>
</dbReference>
<organism evidence="3">
    <name type="scientific">Oryza glumipatula</name>
    <dbReference type="NCBI Taxonomy" id="40148"/>
    <lineage>
        <taxon>Eukaryota</taxon>
        <taxon>Viridiplantae</taxon>
        <taxon>Streptophyta</taxon>
        <taxon>Embryophyta</taxon>
        <taxon>Tracheophyta</taxon>
        <taxon>Spermatophyta</taxon>
        <taxon>Magnoliopsida</taxon>
        <taxon>Liliopsida</taxon>
        <taxon>Poales</taxon>
        <taxon>Poaceae</taxon>
        <taxon>BOP clade</taxon>
        <taxon>Oryzoideae</taxon>
        <taxon>Oryzeae</taxon>
        <taxon>Oryzinae</taxon>
        <taxon>Oryza</taxon>
    </lineage>
</organism>
<dbReference type="CDD" id="cd22157">
    <property type="entry name" value="F-box_AtFBW1-like"/>
    <property type="match status" value="1"/>
</dbReference>
<dbReference type="InterPro" id="IPR001810">
    <property type="entry name" value="F-box_dom"/>
</dbReference>
<dbReference type="Pfam" id="PF08268">
    <property type="entry name" value="FBA_3"/>
    <property type="match status" value="1"/>
</dbReference>
<reference evidence="3" key="2">
    <citation type="submission" date="2018-05" db="EMBL/GenBank/DDBJ databases">
        <title>OgluRS3 (Oryza glumaepatula Reference Sequence Version 3).</title>
        <authorList>
            <person name="Zhang J."/>
            <person name="Kudrna D."/>
            <person name="Lee S."/>
            <person name="Talag J."/>
            <person name="Welchert J."/>
            <person name="Wing R.A."/>
        </authorList>
    </citation>
    <scope>NUCLEOTIDE SEQUENCE [LARGE SCALE GENOMIC DNA]</scope>
</reference>
<dbReference type="InterPro" id="IPR013187">
    <property type="entry name" value="F-box-assoc_dom_typ3"/>
</dbReference>
<reference evidence="3" key="1">
    <citation type="submission" date="2015-04" db="UniProtKB">
        <authorList>
            <consortium name="EnsemblPlants"/>
        </authorList>
    </citation>
    <scope>IDENTIFICATION</scope>
</reference>
<dbReference type="NCBIfam" id="TIGR01640">
    <property type="entry name" value="F_box_assoc_1"/>
    <property type="match status" value="2"/>
</dbReference>
<feature type="region of interest" description="Disordered" evidence="1">
    <location>
        <begin position="831"/>
        <end position="851"/>
    </location>
</feature>
<name>A0A0D9ZPY3_9ORYZ</name>
<dbReference type="AlphaFoldDB" id="A0A0D9ZPY3"/>
<dbReference type="Gene3D" id="1.20.1280.50">
    <property type="match status" value="1"/>
</dbReference>
<proteinExistence type="predicted"/>
<dbReference type="Pfam" id="PF07734">
    <property type="entry name" value="FBA_1"/>
    <property type="match status" value="1"/>
</dbReference>
<dbReference type="SMART" id="SM00256">
    <property type="entry name" value="FBOX"/>
    <property type="match status" value="2"/>
</dbReference>
<evidence type="ECO:0000259" key="2">
    <source>
        <dbReference type="PROSITE" id="PS50181"/>
    </source>
</evidence>
<dbReference type="Gramene" id="OGLUM04G23330.1">
    <property type="protein sequence ID" value="OGLUM04G23330.1"/>
    <property type="gene ID" value="OGLUM04G23330"/>
</dbReference>
<dbReference type="SUPFAM" id="SSF81383">
    <property type="entry name" value="F-box domain"/>
    <property type="match status" value="2"/>
</dbReference>
<dbReference type="eggNOG" id="ENOG502QTQ3">
    <property type="taxonomic scope" value="Eukaryota"/>
</dbReference>
<dbReference type="STRING" id="40148.A0A0D9ZPY3"/>
<feature type="domain" description="F-box" evidence="2">
    <location>
        <begin position="33"/>
        <end position="82"/>
    </location>
</feature>
<evidence type="ECO:0000256" key="1">
    <source>
        <dbReference type="SAM" id="MobiDB-lite"/>
    </source>
</evidence>
<keyword evidence="4" id="KW-1185">Reference proteome</keyword>
<protein>
    <recommendedName>
        <fullName evidence="2">F-box domain-containing protein</fullName>
    </recommendedName>
</protein>
<dbReference type="Pfam" id="PF00646">
    <property type="entry name" value="F-box"/>
    <property type="match status" value="2"/>
</dbReference>
<accession>A0A0D9ZPY3</accession>
<dbReference type="HOGENOM" id="CLU_011979_2_0_1"/>
<feature type="compositionally biased region" description="Basic and acidic residues" evidence="1">
    <location>
        <begin position="7"/>
        <end position="17"/>
    </location>
</feature>
<evidence type="ECO:0000313" key="3">
    <source>
        <dbReference type="EnsemblPlants" id="OGLUM04G23330.1"/>
    </source>
</evidence>
<evidence type="ECO:0000313" key="4">
    <source>
        <dbReference type="Proteomes" id="UP000026961"/>
    </source>
</evidence>
<dbReference type="EnsemblPlants" id="OGLUM04G23330.1">
    <property type="protein sequence ID" value="OGLUM04G23330.1"/>
    <property type="gene ID" value="OGLUM04G23330"/>
</dbReference>
<dbReference type="InterPro" id="IPR006527">
    <property type="entry name" value="F-box-assoc_dom_typ1"/>
</dbReference>
<dbReference type="InterPro" id="IPR050796">
    <property type="entry name" value="SCF_F-box_component"/>
</dbReference>
<dbReference type="InterPro" id="IPR036047">
    <property type="entry name" value="F-box-like_dom_sf"/>
</dbReference>